<dbReference type="KEGG" id="tps:THAPSDRAFT_8713"/>
<dbReference type="InParanoid" id="B8LBT9"/>
<evidence type="ECO:0000313" key="2">
    <source>
        <dbReference type="Proteomes" id="UP000001449"/>
    </source>
</evidence>
<dbReference type="EMBL" id="DS999415">
    <property type="protein sequence ID" value="EED87106.1"/>
    <property type="molecule type" value="Genomic_DNA"/>
</dbReference>
<sequence>MASTAAAFAPAPQQSVSNVALHATANRASPSALTTSKTDSVGNNLAVKNFLESTEETGLLSQVANAGLLSKAAKAGITLAKLEKLIKAASAKGVLKEVLILAEAAGPEILPLLPGVVEYGPKALPLLAIALDFQPSTLQALALASVAASYGVVSVIPDDTVLEVAAQTIAVATLGVVVPAASLVGATVLGKIKSL</sequence>
<proteinExistence type="predicted"/>
<dbReference type="HOGENOM" id="CLU_1398881_0_0_1"/>
<dbReference type="Pfam" id="PF06549">
    <property type="entry name" value="DUF1118"/>
    <property type="match status" value="2"/>
</dbReference>
<protein>
    <submittedName>
        <fullName evidence="1">Uncharacterized protein</fullName>
    </submittedName>
</protein>
<organism evidence="1 2">
    <name type="scientific">Thalassiosira pseudonana</name>
    <name type="common">Marine diatom</name>
    <name type="synonym">Cyclotella nana</name>
    <dbReference type="NCBI Taxonomy" id="35128"/>
    <lineage>
        <taxon>Eukaryota</taxon>
        <taxon>Sar</taxon>
        <taxon>Stramenopiles</taxon>
        <taxon>Ochrophyta</taxon>
        <taxon>Bacillariophyta</taxon>
        <taxon>Coscinodiscophyceae</taxon>
        <taxon>Thalassiosirophycidae</taxon>
        <taxon>Thalassiosirales</taxon>
        <taxon>Thalassiosiraceae</taxon>
        <taxon>Thalassiosira</taxon>
    </lineage>
</organism>
<dbReference type="RefSeq" id="XP_002296410.1">
    <property type="nucleotide sequence ID" value="XM_002296374.1"/>
</dbReference>
<dbReference type="Proteomes" id="UP000001449">
    <property type="component" value="Chromosome 11"/>
</dbReference>
<keyword evidence="2" id="KW-1185">Reference proteome</keyword>
<accession>B8LBT9</accession>
<name>B8LBT9_THAPS</name>
<dbReference type="AlphaFoldDB" id="B8LBT9"/>
<dbReference type="GeneID" id="7448294"/>
<reference evidence="1 2" key="1">
    <citation type="journal article" date="2004" name="Science">
        <title>The genome of the diatom Thalassiosira pseudonana: ecology, evolution, and metabolism.</title>
        <authorList>
            <person name="Armbrust E.V."/>
            <person name="Berges J.A."/>
            <person name="Bowler C."/>
            <person name="Green B.R."/>
            <person name="Martinez D."/>
            <person name="Putnam N.H."/>
            <person name="Zhou S."/>
            <person name="Allen A.E."/>
            <person name="Apt K.E."/>
            <person name="Bechner M."/>
            <person name="Brzezinski M.A."/>
            <person name="Chaal B.K."/>
            <person name="Chiovitti A."/>
            <person name="Davis A.K."/>
            <person name="Demarest M.S."/>
            <person name="Detter J.C."/>
            <person name="Glavina T."/>
            <person name="Goodstein D."/>
            <person name="Hadi M.Z."/>
            <person name="Hellsten U."/>
            <person name="Hildebrand M."/>
            <person name="Jenkins B.D."/>
            <person name="Jurka J."/>
            <person name="Kapitonov V.V."/>
            <person name="Kroger N."/>
            <person name="Lau W.W."/>
            <person name="Lane T.W."/>
            <person name="Larimer F.W."/>
            <person name="Lippmeier J.C."/>
            <person name="Lucas S."/>
            <person name="Medina M."/>
            <person name="Montsant A."/>
            <person name="Obornik M."/>
            <person name="Parker M.S."/>
            <person name="Palenik B."/>
            <person name="Pazour G.J."/>
            <person name="Richardson P.M."/>
            <person name="Rynearson T.A."/>
            <person name="Saito M.A."/>
            <person name="Schwartz D.C."/>
            <person name="Thamatrakoln K."/>
            <person name="Valentin K."/>
            <person name="Vardi A."/>
            <person name="Wilkerson F.P."/>
            <person name="Rokhsar D.S."/>
        </authorList>
    </citation>
    <scope>NUCLEOTIDE SEQUENCE [LARGE SCALE GENOMIC DNA]</scope>
    <source>
        <strain evidence="1 2">CCMP1335</strain>
    </source>
</reference>
<dbReference type="eggNOG" id="ENOG502RVT2">
    <property type="taxonomic scope" value="Eukaryota"/>
</dbReference>
<gene>
    <name evidence="1" type="ORF">THAPSDRAFT_8713</name>
</gene>
<reference evidence="1 2" key="2">
    <citation type="journal article" date="2008" name="Nature">
        <title>The Phaeodactylum genome reveals the evolutionary history of diatom genomes.</title>
        <authorList>
            <person name="Bowler C."/>
            <person name="Allen A.E."/>
            <person name="Badger J.H."/>
            <person name="Grimwood J."/>
            <person name="Jabbari K."/>
            <person name="Kuo A."/>
            <person name="Maheswari U."/>
            <person name="Martens C."/>
            <person name="Maumus F."/>
            <person name="Otillar R.P."/>
            <person name="Rayko E."/>
            <person name="Salamov A."/>
            <person name="Vandepoele K."/>
            <person name="Beszteri B."/>
            <person name="Gruber A."/>
            <person name="Heijde M."/>
            <person name="Katinka M."/>
            <person name="Mock T."/>
            <person name="Valentin K."/>
            <person name="Verret F."/>
            <person name="Berges J.A."/>
            <person name="Brownlee C."/>
            <person name="Cadoret J.P."/>
            <person name="Chiovitti A."/>
            <person name="Choi C.J."/>
            <person name="Coesel S."/>
            <person name="De Martino A."/>
            <person name="Detter J.C."/>
            <person name="Durkin C."/>
            <person name="Falciatore A."/>
            <person name="Fournet J."/>
            <person name="Haruta M."/>
            <person name="Huysman M.J."/>
            <person name="Jenkins B.D."/>
            <person name="Jiroutova K."/>
            <person name="Jorgensen R.E."/>
            <person name="Joubert Y."/>
            <person name="Kaplan A."/>
            <person name="Kroger N."/>
            <person name="Kroth P.G."/>
            <person name="La Roche J."/>
            <person name="Lindquist E."/>
            <person name="Lommer M."/>
            <person name="Martin-Jezequel V."/>
            <person name="Lopez P.J."/>
            <person name="Lucas S."/>
            <person name="Mangogna M."/>
            <person name="McGinnis K."/>
            <person name="Medlin L.K."/>
            <person name="Montsant A."/>
            <person name="Oudot-Le Secq M.P."/>
            <person name="Napoli C."/>
            <person name="Obornik M."/>
            <person name="Parker M.S."/>
            <person name="Petit J.L."/>
            <person name="Porcel B.M."/>
            <person name="Poulsen N."/>
            <person name="Robison M."/>
            <person name="Rychlewski L."/>
            <person name="Rynearson T.A."/>
            <person name="Schmutz J."/>
            <person name="Shapiro H."/>
            <person name="Siaut M."/>
            <person name="Stanley M."/>
            <person name="Sussman M.R."/>
            <person name="Taylor A.R."/>
            <person name="Vardi A."/>
            <person name="von Dassow P."/>
            <person name="Vyverman W."/>
            <person name="Willis A."/>
            <person name="Wyrwicz L.S."/>
            <person name="Rokhsar D.S."/>
            <person name="Weissenbach J."/>
            <person name="Armbrust E.V."/>
            <person name="Green B.R."/>
            <person name="Van de Peer Y."/>
            <person name="Grigoriev I.V."/>
        </authorList>
    </citation>
    <scope>NUCLEOTIDE SEQUENCE [LARGE SCALE GENOMIC DNA]</scope>
    <source>
        <strain evidence="1 2">CCMP1335</strain>
    </source>
</reference>
<dbReference type="PaxDb" id="35128-Thaps8713"/>
<evidence type="ECO:0000313" key="1">
    <source>
        <dbReference type="EMBL" id="EED87106.1"/>
    </source>
</evidence>
<dbReference type="OMA" id="HCCDRTI"/>
<dbReference type="InterPro" id="IPR009500">
    <property type="entry name" value="DUF1118"/>
</dbReference>